<feature type="region of interest" description="Disordered" evidence="1">
    <location>
        <begin position="231"/>
        <end position="259"/>
    </location>
</feature>
<feature type="signal peptide" evidence="2">
    <location>
        <begin position="1"/>
        <end position="21"/>
    </location>
</feature>
<dbReference type="RefSeq" id="WP_275229082.1">
    <property type="nucleotide sequence ID" value="NZ_JARESE010000049.1"/>
</dbReference>
<keyword evidence="2" id="KW-0732">Signal</keyword>
<proteinExistence type="predicted"/>
<dbReference type="EMBL" id="JARESE010000049">
    <property type="protein sequence ID" value="MDE8652982.1"/>
    <property type="molecule type" value="Genomic_DNA"/>
</dbReference>
<feature type="chain" id="PRO_5046233328" evidence="2">
    <location>
        <begin position="22"/>
        <end position="490"/>
    </location>
</feature>
<dbReference type="Proteomes" id="UP001216253">
    <property type="component" value="Unassembled WGS sequence"/>
</dbReference>
<evidence type="ECO:0000256" key="2">
    <source>
        <dbReference type="SAM" id="SignalP"/>
    </source>
</evidence>
<evidence type="ECO:0000313" key="3">
    <source>
        <dbReference type="EMBL" id="MDE8652982.1"/>
    </source>
</evidence>
<comment type="caution">
    <text evidence="3">The sequence shown here is derived from an EMBL/GenBank/DDBJ whole genome shotgun (WGS) entry which is preliminary data.</text>
</comment>
<name>A0ABT5WSH2_9SPHN</name>
<dbReference type="PANTHER" id="PTHR38075">
    <property type="entry name" value="DUF4139 DOMAIN-CONTAINING PROTEIN"/>
    <property type="match status" value="1"/>
</dbReference>
<evidence type="ECO:0000256" key="1">
    <source>
        <dbReference type="SAM" id="MobiDB-lite"/>
    </source>
</evidence>
<evidence type="ECO:0000313" key="4">
    <source>
        <dbReference type="Proteomes" id="UP001216253"/>
    </source>
</evidence>
<dbReference type="PANTHER" id="PTHR38075:SF1">
    <property type="entry name" value="DUF4139 DOMAIN-CONTAINING PROTEIN"/>
    <property type="match status" value="1"/>
</dbReference>
<sequence>MRLAIFLMGSACAIVPVPAFAQAGQGDVSVTIYNNDQALIQDARRIDLPAGISRQEFPGVSASLRPETVTLSASGTGVVEQNFDYDLLTPAKLMEKAVGQTVTVVRTNLATGVETSEQALVLANNAGTVLRIGNRIEILQNYGARVVFPRLPENLRANPTLSVTLDTQAAGPRPVTLNYLSRGLGWKADYVALFDETAGKLDMQGWITLINNSGTTFGNARVLLVAGSPGQAGPDARYRPSPQPVRAPSGNRPGSESADRERLGDYYVYPLAGRTTVANAQQKQASFLDVEGAPASKGYFYRNGWMGQSDEPVSADTVLRFSSSREGGLGDALPAGTVRVYMRDARGQSQFIGEDTIGHTPMGSLLALKTGEAFDVKVKPTLENREKITTDEWERTARYRITRDGKTEDVTVDRTRTYWRTTMSYTLTNARPEPVTVEIVQAGLDNGWQDTRIPSESVKGEQRSRDERAWLVPVPAQGEARLTVQFDTRY</sequence>
<accession>A0ABT5WSH2</accession>
<organism evidence="3 4">
    <name type="scientific">Novosphingobium album</name>
    <name type="common">ex Liu et al. 2023</name>
    <dbReference type="NCBI Taxonomy" id="3031130"/>
    <lineage>
        <taxon>Bacteria</taxon>
        <taxon>Pseudomonadati</taxon>
        <taxon>Pseudomonadota</taxon>
        <taxon>Alphaproteobacteria</taxon>
        <taxon>Sphingomonadales</taxon>
        <taxon>Sphingomonadaceae</taxon>
        <taxon>Novosphingobium</taxon>
    </lineage>
</organism>
<gene>
    <name evidence="3" type="ORF">PYV00_14840</name>
</gene>
<keyword evidence="4" id="KW-1185">Reference proteome</keyword>
<protein>
    <submittedName>
        <fullName evidence="3">DUF4139 domain-containing protein</fullName>
    </submittedName>
</protein>
<reference evidence="3 4" key="1">
    <citation type="submission" date="2023-03" db="EMBL/GenBank/DDBJ databases">
        <title>NovoSphingobium album sp. nov. isolated from polycyclic aromatic hydrocarbons- and heavy-metal polluted soil.</title>
        <authorList>
            <person name="Liu Z."/>
            <person name="Wang K."/>
        </authorList>
    </citation>
    <scope>NUCLEOTIDE SEQUENCE [LARGE SCALE GENOMIC DNA]</scope>
    <source>
        <strain evidence="3 4">H3SJ31-1</strain>
    </source>
</reference>